<evidence type="ECO:0000256" key="4">
    <source>
        <dbReference type="ARBA" id="ARBA00023136"/>
    </source>
</evidence>
<dbReference type="Gene3D" id="1.20.58.390">
    <property type="entry name" value="Neurotransmitter-gated ion-channel transmembrane domain"/>
    <property type="match status" value="1"/>
</dbReference>
<dbReference type="SUPFAM" id="SSF63712">
    <property type="entry name" value="Nicotinic receptor ligand binding domain-like"/>
    <property type="match status" value="1"/>
</dbReference>
<evidence type="ECO:0000256" key="3">
    <source>
        <dbReference type="ARBA" id="ARBA00022989"/>
    </source>
</evidence>
<dbReference type="InterPro" id="IPR006202">
    <property type="entry name" value="Neur_chan_lig-bd"/>
</dbReference>
<keyword evidence="9" id="KW-1185">Reference proteome</keyword>
<dbReference type="GO" id="GO:0005230">
    <property type="term" value="F:extracellular ligand-gated monoatomic ion channel activity"/>
    <property type="evidence" value="ECO:0007669"/>
    <property type="project" value="InterPro"/>
</dbReference>
<dbReference type="GO" id="GO:0004888">
    <property type="term" value="F:transmembrane signaling receptor activity"/>
    <property type="evidence" value="ECO:0007669"/>
    <property type="project" value="InterPro"/>
</dbReference>
<feature type="domain" description="Neurotransmitter-gated ion-channel transmembrane" evidence="7">
    <location>
        <begin position="214"/>
        <end position="489"/>
    </location>
</feature>
<keyword evidence="3 5" id="KW-1133">Transmembrane helix</keyword>
<evidence type="ECO:0000256" key="5">
    <source>
        <dbReference type="RuleBase" id="RU000687"/>
    </source>
</evidence>
<dbReference type="InterPro" id="IPR006029">
    <property type="entry name" value="Neurotrans-gated_channel_TM"/>
</dbReference>
<keyword evidence="5" id="KW-0406">Ion transport</keyword>
<keyword evidence="5" id="KW-0813">Transport</keyword>
<dbReference type="PRINTS" id="PR00252">
    <property type="entry name" value="NRIONCHANNEL"/>
</dbReference>
<dbReference type="CDD" id="cd19051">
    <property type="entry name" value="LGIC_TM_cation"/>
    <property type="match status" value="1"/>
</dbReference>
<dbReference type="EMBL" id="CAXITT010000189">
    <property type="protein sequence ID" value="CAL1535030.1"/>
    <property type="molecule type" value="Genomic_DNA"/>
</dbReference>
<evidence type="ECO:0000256" key="2">
    <source>
        <dbReference type="ARBA" id="ARBA00022692"/>
    </source>
</evidence>
<feature type="domain" description="Neurotransmitter-gated ion-channel ligand-binding" evidence="6">
    <location>
        <begin position="11"/>
        <end position="207"/>
    </location>
</feature>
<dbReference type="InterPro" id="IPR036734">
    <property type="entry name" value="Neur_chan_lig-bd_sf"/>
</dbReference>
<gene>
    <name evidence="8" type="ORF">GSLYS_00008990001</name>
</gene>
<sequence length="497" mass="56403">MAIYRDKLGGDNYNTEIRPIKDQSRAIFVNVSFELVSIVEVNDVLQSFVCNGFLVFSWNDERIAWDPADHHGQTVIHPLPEKIWRPRVILLNTLGERDLFDDNKAPVFMFHNGKTSWVPGSIFPTSCELHMENYPFDQQSCSIQLVAMSLTKDELQFVTSPSSVGVQFSTTHEEWELIHRHIEATNLTTGVMNFSSIKVTFVLQRRPSHVLINIILPVIFLSFLNLLVFFIPVKSGEKISYGITVLLALTVFMSMVSSMLPRSSLEMPKVTIYIFILLCISMLTVCNSIIIVFLHHMDEKKSIHQKAKTSFQRLYRKVTNLRRIIPKMDKSKSYDLSEIPQSTKEAPLSEDEELQTFTNANGNARPSAKRRLSSLSTLTQATNDSDCAPDCSLLHSSVHRNKPENDNGIYTLKERIEYPLRVQTLLPKTQESRRASLEQGAPETQPLKGACSKSILLGKPKVNKYKVIGDNIDFISFLVFFVVWVAITSGFLLDITL</sequence>
<feature type="transmembrane region" description="Helical" evidence="5">
    <location>
        <begin position="272"/>
        <end position="294"/>
    </location>
</feature>
<dbReference type="InterPro" id="IPR038050">
    <property type="entry name" value="Neuro_actylchol_rec"/>
</dbReference>
<dbReference type="SUPFAM" id="SSF90112">
    <property type="entry name" value="Neurotransmitter-gated ion-channel transmembrane pore"/>
    <property type="match status" value="1"/>
</dbReference>
<evidence type="ECO:0000259" key="7">
    <source>
        <dbReference type="Pfam" id="PF02932"/>
    </source>
</evidence>
<dbReference type="PANTHER" id="PTHR18945">
    <property type="entry name" value="NEUROTRANSMITTER GATED ION CHANNEL"/>
    <property type="match status" value="1"/>
</dbReference>
<dbReference type="FunFam" id="2.70.170.10:FF:000028">
    <property type="entry name" value="AcetylCholine Receptor"/>
    <property type="match status" value="1"/>
</dbReference>
<protein>
    <submittedName>
        <fullName evidence="8">Uncharacterized protein</fullName>
    </submittedName>
</protein>
<comment type="subcellular location">
    <subcellularLocation>
        <location evidence="1">Membrane</location>
        <topology evidence="1">Multi-pass membrane protein</topology>
    </subcellularLocation>
</comment>
<dbReference type="Proteomes" id="UP001497497">
    <property type="component" value="Unassembled WGS sequence"/>
</dbReference>
<comment type="caution">
    <text evidence="8">The sequence shown here is derived from an EMBL/GenBank/DDBJ whole genome shotgun (WGS) entry which is preliminary data.</text>
</comment>
<dbReference type="Pfam" id="PF02931">
    <property type="entry name" value="Neur_chan_LBD"/>
    <property type="match status" value="1"/>
</dbReference>
<evidence type="ECO:0000259" key="6">
    <source>
        <dbReference type="Pfam" id="PF02931"/>
    </source>
</evidence>
<feature type="transmembrane region" description="Helical" evidence="5">
    <location>
        <begin position="210"/>
        <end position="232"/>
    </location>
</feature>
<dbReference type="InterPro" id="IPR006201">
    <property type="entry name" value="Neur_channel"/>
</dbReference>
<dbReference type="PROSITE" id="PS00236">
    <property type="entry name" value="NEUROTR_ION_CHANNEL"/>
    <property type="match status" value="1"/>
</dbReference>
<reference evidence="8 9" key="1">
    <citation type="submission" date="2024-04" db="EMBL/GenBank/DDBJ databases">
        <authorList>
            <consortium name="Genoscope - CEA"/>
            <person name="William W."/>
        </authorList>
    </citation>
    <scope>NUCLEOTIDE SEQUENCE [LARGE SCALE GENOMIC DNA]</scope>
</reference>
<dbReference type="InterPro" id="IPR036719">
    <property type="entry name" value="Neuro-gated_channel_TM_sf"/>
</dbReference>
<evidence type="ECO:0000313" key="9">
    <source>
        <dbReference type="Proteomes" id="UP001497497"/>
    </source>
</evidence>
<dbReference type="InterPro" id="IPR018000">
    <property type="entry name" value="Neurotransmitter_ion_chnl_CS"/>
</dbReference>
<keyword evidence="2 5" id="KW-0812">Transmembrane</keyword>
<evidence type="ECO:0000313" key="8">
    <source>
        <dbReference type="EMBL" id="CAL1535030.1"/>
    </source>
</evidence>
<accession>A0AAV2HNI1</accession>
<dbReference type="AlphaFoldDB" id="A0AAV2HNI1"/>
<dbReference type="Pfam" id="PF02932">
    <property type="entry name" value="Neur_chan_memb"/>
    <property type="match status" value="1"/>
</dbReference>
<comment type="similarity">
    <text evidence="5">Belongs to the ligand-gated ion channel (TC 1.A.9) family.</text>
</comment>
<feature type="transmembrane region" description="Helical" evidence="5">
    <location>
        <begin position="474"/>
        <end position="493"/>
    </location>
</feature>
<dbReference type="GO" id="GO:0016020">
    <property type="term" value="C:membrane"/>
    <property type="evidence" value="ECO:0007669"/>
    <property type="project" value="UniProtKB-SubCell"/>
</dbReference>
<keyword evidence="5" id="KW-0407">Ion channel</keyword>
<dbReference type="CDD" id="cd18989">
    <property type="entry name" value="LGIC_ECD_cation"/>
    <property type="match status" value="1"/>
</dbReference>
<feature type="transmembrane region" description="Helical" evidence="5">
    <location>
        <begin position="239"/>
        <end position="260"/>
    </location>
</feature>
<keyword evidence="4 5" id="KW-0472">Membrane</keyword>
<name>A0AAV2HNI1_LYMST</name>
<dbReference type="Gene3D" id="2.70.170.10">
    <property type="entry name" value="Neurotransmitter-gated ion-channel ligand-binding domain"/>
    <property type="match status" value="1"/>
</dbReference>
<organism evidence="8 9">
    <name type="scientific">Lymnaea stagnalis</name>
    <name type="common">Great pond snail</name>
    <name type="synonym">Helix stagnalis</name>
    <dbReference type="NCBI Taxonomy" id="6523"/>
    <lineage>
        <taxon>Eukaryota</taxon>
        <taxon>Metazoa</taxon>
        <taxon>Spiralia</taxon>
        <taxon>Lophotrochozoa</taxon>
        <taxon>Mollusca</taxon>
        <taxon>Gastropoda</taxon>
        <taxon>Heterobranchia</taxon>
        <taxon>Euthyneura</taxon>
        <taxon>Panpulmonata</taxon>
        <taxon>Hygrophila</taxon>
        <taxon>Lymnaeoidea</taxon>
        <taxon>Lymnaeidae</taxon>
        <taxon>Lymnaea</taxon>
    </lineage>
</organism>
<evidence type="ECO:0000256" key="1">
    <source>
        <dbReference type="ARBA" id="ARBA00004141"/>
    </source>
</evidence>
<proteinExistence type="inferred from homology"/>